<name>A0A5N5WIF7_9EURO</name>
<sequence>MSDRATLLTLNWPFLLSFPRLLFTVKSAAIIRCAALGISSSHCRVTASCDEPLRVSALIWLRKVCGENEGPLASKVSLLSRGGVIWPCSKRRLGWVRVECF</sequence>
<dbReference type="AlphaFoldDB" id="A0A5N5WIF7"/>
<reference evidence="1 2" key="1">
    <citation type="submission" date="2019-04" db="EMBL/GenBank/DDBJ databases">
        <title>Friends and foes A comparative genomics study of 23 Aspergillus species from section Flavi.</title>
        <authorList>
            <consortium name="DOE Joint Genome Institute"/>
            <person name="Kjaerbolling I."/>
            <person name="Vesth T."/>
            <person name="Frisvad J.C."/>
            <person name="Nybo J.L."/>
            <person name="Theobald S."/>
            <person name="Kildgaard S."/>
            <person name="Isbrandt T."/>
            <person name="Kuo A."/>
            <person name="Sato A."/>
            <person name="Lyhne E.K."/>
            <person name="Kogle M.E."/>
            <person name="Wiebenga A."/>
            <person name="Kun R.S."/>
            <person name="Lubbers R.J."/>
            <person name="Makela M.R."/>
            <person name="Barry K."/>
            <person name="Chovatia M."/>
            <person name="Clum A."/>
            <person name="Daum C."/>
            <person name="Haridas S."/>
            <person name="He G."/>
            <person name="LaButti K."/>
            <person name="Lipzen A."/>
            <person name="Mondo S."/>
            <person name="Riley R."/>
            <person name="Salamov A."/>
            <person name="Simmons B.A."/>
            <person name="Magnuson J.K."/>
            <person name="Henrissat B."/>
            <person name="Mortensen U.H."/>
            <person name="Larsen T.O."/>
            <person name="Devries R.P."/>
            <person name="Grigoriev I.V."/>
            <person name="Machida M."/>
            <person name="Baker S.E."/>
            <person name="Andersen M.R."/>
        </authorList>
    </citation>
    <scope>NUCLEOTIDE SEQUENCE [LARGE SCALE GENOMIC DNA]</scope>
    <source>
        <strain evidence="1 2">CBS 151.66</strain>
    </source>
</reference>
<evidence type="ECO:0000313" key="2">
    <source>
        <dbReference type="Proteomes" id="UP000326565"/>
    </source>
</evidence>
<protein>
    <submittedName>
        <fullName evidence="1">Uncharacterized protein</fullName>
    </submittedName>
</protein>
<dbReference type="Proteomes" id="UP000326565">
    <property type="component" value="Unassembled WGS sequence"/>
</dbReference>
<dbReference type="EMBL" id="ML732498">
    <property type="protein sequence ID" value="KAB8067367.1"/>
    <property type="molecule type" value="Genomic_DNA"/>
</dbReference>
<gene>
    <name evidence="1" type="ORF">BDV29DRAFT_186274</name>
</gene>
<proteinExistence type="predicted"/>
<accession>A0A5N5WIF7</accession>
<keyword evidence="2" id="KW-1185">Reference proteome</keyword>
<organism evidence="1 2">
    <name type="scientific">Aspergillus leporis</name>
    <dbReference type="NCBI Taxonomy" id="41062"/>
    <lineage>
        <taxon>Eukaryota</taxon>
        <taxon>Fungi</taxon>
        <taxon>Dikarya</taxon>
        <taxon>Ascomycota</taxon>
        <taxon>Pezizomycotina</taxon>
        <taxon>Eurotiomycetes</taxon>
        <taxon>Eurotiomycetidae</taxon>
        <taxon>Eurotiales</taxon>
        <taxon>Aspergillaceae</taxon>
        <taxon>Aspergillus</taxon>
        <taxon>Aspergillus subgen. Circumdati</taxon>
    </lineage>
</organism>
<evidence type="ECO:0000313" key="1">
    <source>
        <dbReference type="EMBL" id="KAB8067367.1"/>
    </source>
</evidence>